<dbReference type="EMBL" id="CM039438">
    <property type="protein sequence ID" value="KAI4300625.1"/>
    <property type="molecule type" value="Genomic_DNA"/>
</dbReference>
<evidence type="ECO:0000313" key="1">
    <source>
        <dbReference type="EMBL" id="KAI4300625.1"/>
    </source>
</evidence>
<evidence type="ECO:0000313" key="2">
    <source>
        <dbReference type="Proteomes" id="UP000828941"/>
    </source>
</evidence>
<protein>
    <submittedName>
        <fullName evidence="1">Uncharacterized protein</fullName>
    </submittedName>
</protein>
<name>A0ACB9KTC9_BAUVA</name>
<comment type="caution">
    <text evidence="1">The sequence shown here is derived from an EMBL/GenBank/DDBJ whole genome shotgun (WGS) entry which is preliminary data.</text>
</comment>
<reference evidence="1 2" key="1">
    <citation type="journal article" date="2022" name="DNA Res.">
        <title>Chromosomal-level genome assembly of the orchid tree Bauhinia variegata (Leguminosae; Cercidoideae) supports the allotetraploid origin hypothesis of Bauhinia.</title>
        <authorList>
            <person name="Zhong Y."/>
            <person name="Chen Y."/>
            <person name="Zheng D."/>
            <person name="Pang J."/>
            <person name="Liu Y."/>
            <person name="Luo S."/>
            <person name="Meng S."/>
            <person name="Qian L."/>
            <person name="Wei D."/>
            <person name="Dai S."/>
            <person name="Zhou R."/>
        </authorList>
    </citation>
    <scope>NUCLEOTIDE SEQUENCE [LARGE SCALE GENOMIC DNA]</scope>
    <source>
        <strain evidence="1">BV-YZ2020</strain>
    </source>
</reference>
<organism evidence="1 2">
    <name type="scientific">Bauhinia variegata</name>
    <name type="common">Purple orchid tree</name>
    <name type="synonym">Phanera variegata</name>
    <dbReference type="NCBI Taxonomy" id="167791"/>
    <lineage>
        <taxon>Eukaryota</taxon>
        <taxon>Viridiplantae</taxon>
        <taxon>Streptophyta</taxon>
        <taxon>Embryophyta</taxon>
        <taxon>Tracheophyta</taxon>
        <taxon>Spermatophyta</taxon>
        <taxon>Magnoliopsida</taxon>
        <taxon>eudicotyledons</taxon>
        <taxon>Gunneridae</taxon>
        <taxon>Pentapetalae</taxon>
        <taxon>rosids</taxon>
        <taxon>fabids</taxon>
        <taxon>Fabales</taxon>
        <taxon>Fabaceae</taxon>
        <taxon>Cercidoideae</taxon>
        <taxon>Cercideae</taxon>
        <taxon>Bauhiniinae</taxon>
        <taxon>Bauhinia</taxon>
    </lineage>
</organism>
<accession>A0ACB9KTC9</accession>
<dbReference type="Proteomes" id="UP000828941">
    <property type="component" value="Chromosome 13"/>
</dbReference>
<gene>
    <name evidence="1" type="ORF">L6164_033980</name>
</gene>
<proteinExistence type="predicted"/>
<sequence>MEQDTEVIATPLLGSLPSRRASKLQTLGNIIVSVVGTGLVGLPFAFRIAGWVAGMLGVAIAGISTYYCMLLLVYDLHLSVSVSFSVFDFFFWKWSSI</sequence>
<keyword evidence="2" id="KW-1185">Reference proteome</keyword>